<sequence length="292" mass="33912">MRLQYKNTKVLKFFGLNSRVLGEEFSKLNGPSYKTVLRLINGNSTTIRPQTLDLLKRASQRFYTEALPSILSGRKSYEAPPGITEQHQTVFDKLNPWVDYMHEEIICDMIANDCGESAFRAMKESCYSRQVFYNFCLWQGFEYAFFYPHDLGMLNDLSPVRREDKTILPLRRWVEMNLAYSKFLMPEGYIRSYSHLATELGITKQSLSRCMDSRREDYLPRFATLVNWTNGVKEFYGGSAAQPMICSLFVARLLHHFFIDILESTNLTEAQVLEIFSLGKSLRALWPPVLRT</sequence>
<protein>
    <submittedName>
        <fullName evidence="1">Uncharacterized protein</fullName>
    </submittedName>
</protein>
<dbReference type="Proteomes" id="UP000294489">
    <property type="component" value="Unassembled WGS sequence"/>
</dbReference>
<evidence type="ECO:0000313" key="2">
    <source>
        <dbReference type="Proteomes" id="UP000294489"/>
    </source>
</evidence>
<gene>
    <name evidence="1" type="ORF">DFO67_12335</name>
</gene>
<organism evidence="1 2">
    <name type="scientific">Modicisalibacter xianhensis</name>
    <dbReference type="NCBI Taxonomy" id="442341"/>
    <lineage>
        <taxon>Bacteria</taxon>
        <taxon>Pseudomonadati</taxon>
        <taxon>Pseudomonadota</taxon>
        <taxon>Gammaproteobacteria</taxon>
        <taxon>Oceanospirillales</taxon>
        <taxon>Halomonadaceae</taxon>
        <taxon>Modicisalibacter</taxon>
    </lineage>
</organism>
<evidence type="ECO:0000313" key="1">
    <source>
        <dbReference type="EMBL" id="TDX23831.1"/>
    </source>
</evidence>
<dbReference type="EMBL" id="SOEC01000023">
    <property type="protein sequence ID" value="TDX23831.1"/>
    <property type="molecule type" value="Genomic_DNA"/>
</dbReference>
<reference evidence="1 2" key="1">
    <citation type="submission" date="2019-03" db="EMBL/GenBank/DDBJ databases">
        <title>Freshwater and sediment microbial communities from various areas in North America, analyzing microbe dynamics in response to fracking.</title>
        <authorList>
            <person name="Lamendella R."/>
        </authorList>
    </citation>
    <scope>NUCLEOTIDE SEQUENCE [LARGE SCALE GENOMIC DNA]</scope>
    <source>
        <strain evidence="1 2">6_TX</strain>
    </source>
</reference>
<dbReference type="RefSeq" id="WP_134020499.1">
    <property type="nucleotide sequence ID" value="NZ_SOEC01000023.1"/>
</dbReference>
<proteinExistence type="predicted"/>
<accession>A0A4R8FNK1</accession>
<dbReference type="AlphaFoldDB" id="A0A4R8FNK1"/>
<name>A0A4R8FNK1_9GAMM</name>
<comment type="caution">
    <text evidence="1">The sequence shown here is derived from an EMBL/GenBank/DDBJ whole genome shotgun (WGS) entry which is preliminary data.</text>
</comment>